<protein>
    <submittedName>
        <fullName evidence="1">Uncharacterized protein</fullName>
    </submittedName>
</protein>
<dbReference type="EMBL" id="MK072245">
    <property type="protein sequence ID" value="AYV80600.1"/>
    <property type="molecule type" value="Genomic_DNA"/>
</dbReference>
<name>A0A3G5A0E4_9VIRU</name>
<reference evidence="1" key="1">
    <citation type="submission" date="2018-10" db="EMBL/GenBank/DDBJ databases">
        <title>Hidden diversity of soil giant viruses.</title>
        <authorList>
            <person name="Schulz F."/>
            <person name="Alteio L."/>
            <person name="Goudeau D."/>
            <person name="Ryan E.M."/>
            <person name="Malmstrom R.R."/>
            <person name="Blanchard J."/>
            <person name="Woyke T."/>
        </authorList>
    </citation>
    <scope>NUCLEOTIDE SEQUENCE</scope>
    <source>
        <strain evidence="1">HAV1</strain>
    </source>
</reference>
<proteinExistence type="predicted"/>
<sequence>MGCLCFNLYYKSGAMALTVRALFDLTSHDEVVKAIKIINRNYKVPGTQWFEFVKTFDSEEYRKLTESKMSILIEPYSEIPIDEFQMDRWPNVSKSDDEFWGHETGFDVSGNWNEIPEPEIIGCCIMSCCWINTLDATVAADDLKKYGATRIISEIITDALCNGYSFSLGVPKSHPMFEGKCLSKAGKRRIRAKNAKSRVNKELKC</sequence>
<gene>
    <name evidence="1" type="ORF">Harvfovirus3_45</name>
</gene>
<organism evidence="1">
    <name type="scientific">Harvfovirus sp</name>
    <dbReference type="NCBI Taxonomy" id="2487768"/>
    <lineage>
        <taxon>Viruses</taxon>
        <taxon>Varidnaviria</taxon>
        <taxon>Bamfordvirae</taxon>
        <taxon>Nucleocytoviricota</taxon>
        <taxon>Megaviricetes</taxon>
        <taxon>Imitervirales</taxon>
        <taxon>Mimiviridae</taxon>
        <taxon>Klosneuvirinae</taxon>
    </lineage>
</organism>
<accession>A0A3G5A0E4</accession>
<evidence type="ECO:0000313" key="1">
    <source>
        <dbReference type="EMBL" id="AYV80600.1"/>
    </source>
</evidence>